<organism evidence="1 2">
    <name type="scientific">Chiloscyllium punctatum</name>
    <name type="common">Brownbanded bambooshark</name>
    <name type="synonym">Hemiscyllium punctatum</name>
    <dbReference type="NCBI Taxonomy" id="137246"/>
    <lineage>
        <taxon>Eukaryota</taxon>
        <taxon>Metazoa</taxon>
        <taxon>Chordata</taxon>
        <taxon>Craniata</taxon>
        <taxon>Vertebrata</taxon>
        <taxon>Chondrichthyes</taxon>
        <taxon>Elasmobranchii</taxon>
        <taxon>Galeomorphii</taxon>
        <taxon>Galeoidea</taxon>
        <taxon>Orectolobiformes</taxon>
        <taxon>Hemiscylliidae</taxon>
        <taxon>Chiloscyllium</taxon>
    </lineage>
</organism>
<evidence type="ECO:0000313" key="2">
    <source>
        <dbReference type="Proteomes" id="UP000287033"/>
    </source>
</evidence>
<reference evidence="1 2" key="1">
    <citation type="journal article" date="2018" name="Nat. Ecol. Evol.">
        <title>Shark genomes provide insights into elasmobranch evolution and the origin of vertebrates.</title>
        <authorList>
            <person name="Hara Y"/>
            <person name="Yamaguchi K"/>
            <person name="Onimaru K"/>
            <person name="Kadota M"/>
            <person name="Koyanagi M"/>
            <person name="Keeley SD"/>
            <person name="Tatsumi K"/>
            <person name="Tanaka K"/>
            <person name="Motone F"/>
            <person name="Kageyama Y"/>
            <person name="Nozu R"/>
            <person name="Adachi N"/>
            <person name="Nishimura O"/>
            <person name="Nakagawa R"/>
            <person name="Tanegashima C"/>
            <person name="Kiyatake I"/>
            <person name="Matsumoto R"/>
            <person name="Murakumo K"/>
            <person name="Nishida K"/>
            <person name="Terakita A"/>
            <person name="Kuratani S"/>
            <person name="Sato K"/>
            <person name="Hyodo S Kuraku.S."/>
        </authorList>
    </citation>
    <scope>NUCLEOTIDE SEQUENCE [LARGE SCALE GENOMIC DNA]</scope>
</reference>
<keyword evidence="2" id="KW-1185">Reference proteome</keyword>
<dbReference type="EMBL" id="BEZZ01136029">
    <property type="protein sequence ID" value="GCC44608.1"/>
    <property type="molecule type" value="Genomic_DNA"/>
</dbReference>
<sequence>MFHWSVRLSIGEQCIPLGTVPVRQWRRVIPIQSRHVWGVTCLDWMGSLSVRAHPPLLLDKVPSDRGRIAVPLDGEDVHQLGWARLIPPFADFPSLPIGRKASQSEWATG</sequence>
<comment type="caution">
    <text evidence="1">The sequence shown here is derived from an EMBL/GenBank/DDBJ whole genome shotgun (WGS) entry which is preliminary data.</text>
</comment>
<name>A0A401TPU0_CHIPU</name>
<dbReference type="Proteomes" id="UP000287033">
    <property type="component" value="Unassembled WGS sequence"/>
</dbReference>
<evidence type="ECO:0000313" key="1">
    <source>
        <dbReference type="EMBL" id="GCC44608.1"/>
    </source>
</evidence>
<dbReference type="AlphaFoldDB" id="A0A401TPU0"/>
<protein>
    <submittedName>
        <fullName evidence="1">Uncharacterized protein</fullName>
    </submittedName>
</protein>
<gene>
    <name evidence="1" type="ORF">chiPu_0028629</name>
</gene>
<accession>A0A401TPU0</accession>
<proteinExistence type="predicted"/>